<evidence type="ECO:0000256" key="3">
    <source>
        <dbReference type="ARBA" id="ARBA00022679"/>
    </source>
</evidence>
<dbReference type="Pfam" id="PF01233">
    <property type="entry name" value="NMT"/>
    <property type="match status" value="1"/>
</dbReference>
<dbReference type="SMR" id="A0A178W368"/>
<dbReference type="Gene3D" id="3.40.630.170">
    <property type="match status" value="1"/>
</dbReference>
<feature type="domain" description="Glycylpeptide N-tetradecanoyltransferase C-terminal" evidence="8">
    <location>
        <begin position="241"/>
        <end position="423"/>
    </location>
</feature>
<comment type="caution">
    <text evidence="9">The sequence shown here is derived from an EMBL/GenBank/DDBJ whole genome shotgun (WGS) entry which is preliminary data.</text>
</comment>
<dbReference type="EC" id="2.3.1.97" evidence="2 5"/>
<sequence>MSDPKLKPVEDALVTVAKSSQIQLAKDDTSGGTIVGRLLQCQYSKTHKFWETQPVEQFKDIQDTSLPEGPIEPATLVSEVKQEPYNLLGQFEWTICDMNSDDMCLEMYNFLKENSPDDQQIKYEYSKEYLRWALCPPGYYQSWHIGVRVKTSKKLIAFICGRPTRIRVRDEVVKMAKVNSLCVHKKLRSKGLAPLMIKELTRRVKLQNIWQAAYTSSHILSRPVTTSRDWVRMLNPKKLIDVGLTRLRDRMTMSRTVKLYKLPDAPITPGFREMERRDVPAVTALLRNYLSQFAVATDFDDNDVKHWLLPRENIVYSYVVVSPETHDVTDFCSFCNSSITIPGNRKYTTLECAYACCNVATLTSLSQLVNDALIVSKQKGFDVFYASDVMQNESFLKELRFYPLCRQSHYYLYNYRLRNALKPSELGLIL</sequence>
<evidence type="ECO:0000313" key="9">
    <source>
        <dbReference type="EMBL" id="OAP11562.1"/>
    </source>
</evidence>
<dbReference type="AlphaFoldDB" id="A0A178W368"/>
<dbReference type="ExpressionAtlas" id="A0A178W368">
    <property type="expression patterns" value="baseline and differential"/>
</dbReference>
<dbReference type="SUPFAM" id="SSF55729">
    <property type="entry name" value="Acyl-CoA N-acyltransferases (Nat)"/>
    <property type="match status" value="2"/>
</dbReference>
<dbReference type="PANTHER" id="PTHR11377:SF17">
    <property type="entry name" value="GLYCYLPEPTIDE N-TETRADECANOYLTRANSFERASE 1-RELATED"/>
    <property type="match status" value="1"/>
</dbReference>
<dbReference type="InterPro" id="IPR022678">
    <property type="entry name" value="NMT_CS"/>
</dbReference>
<evidence type="ECO:0000256" key="1">
    <source>
        <dbReference type="ARBA" id="ARBA00009469"/>
    </source>
</evidence>
<evidence type="ECO:0000313" key="10">
    <source>
        <dbReference type="Proteomes" id="UP000078284"/>
    </source>
</evidence>
<dbReference type="GO" id="GO:0004379">
    <property type="term" value="F:glycylpeptide N-tetradecanoyltransferase activity"/>
    <property type="evidence" value="ECO:0007669"/>
    <property type="project" value="UniProtKB-EC"/>
</dbReference>
<dbReference type="PANTHER" id="PTHR11377">
    <property type="entry name" value="N-MYRISTOYL TRANSFERASE"/>
    <property type="match status" value="1"/>
</dbReference>
<dbReference type="InterPro" id="IPR022677">
    <property type="entry name" value="NMT_C"/>
</dbReference>
<dbReference type="InterPro" id="IPR016181">
    <property type="entry name" value="Acyl_CoA_acyltransferase"/>
</dbReference>
<evidence type="ECO:0000256" key="6">
    <source>
        <dbReference type="RuleBase" id="RU004178"/>
    </source>
</evidence>
<comment type="catalytic activity">
    <reaction evidence="5">
        <text>N-terminal glycyl-[protein] + tetradecanoyl-CoA = N-tetradecanoylglycyl-[protein] + CoA + H(+)</text>
        <dbReference type="Rhea" id="RHEA:15521"/>
        <dbReference type="Rhea" id="RHEA-COMP:12666"/>
        <dbReference type="Rhea" id="RHEA-COMP:12667"/>
        <dbReference type="ChEBI" id="CHEBI:15378"/>
        <dbReference type="ChEBI" id="CHEBI:57287"/>
        <dbReference type="ChEBI" id="CHEBI:57385"/>
        <dbReference type="ChEBI" id="CHEBI:64723"/>
        <dbReference type="ChEBI" id="CHEBI:133050"/>
        <dbReference type="EC" id="2.3.1.97"/>
    </reaction>
</comment>
<dbReference type="InterPro" id="IPR022676">
    <property type="entry name" value="NMT_N"/>
</dbReference>
<dbReference type="EMBL" id="LUHQ01000002">
    <property type="protein sequence ID" value="OAP11562.1"/>
    <property type="molecule type" value="Genomic_DNA"/>
</dbReference>
<comment type="similarity">
    <text evidence="1 6">Belongs to the NMT family.</text>
</comment>
<keyword evidence="4 5" id="KW-0012">Acyltransferase</keyword>
<gene>
    <name evidence="9" type="ordered locus">AXX17_At2g41720</name>
</gene>
<comment type="function">
    <text evidence="5">Adds a myristoyl group to the N-terminal glycine residue of certain cellular proteins.</text>
</comment>
<name>A0A178W368_ARATH</name>
<proteinExistence type="inferred from homology"/>
<evidence type="ECO:0000256" key="2">
    <source>
        <dbReference type="ARBA" id="ARBA00012923"/>
    </source>
</evidence>
<evidence type="ECO:0000256" key="4">
    <source>
        <dbReference type="ARBA" id="ARBA00023315"/>
    </source>
</evidence>
<organism evidence="9 10">
    <name type="scientific">Arabidopsis thaliana</name>
    <name type="common">Mouse-ear cress</name>
    <dbReference type="NCBI Taxonomy" id="3702"/>
    <lineage>
        <taxon>Eukaryota</taxon>
        <taxon>Viridiplantae</taxon>
        <taxon>Streptophyta</taxon>
        <taxon>Embryophyta</taxon>
        <taxon>Tracheophyta</taxon>
        <taxon>Spermatophyta</taxon>
        <taxon>Magnoliopsida</taxon>
        <taxon>eudicotyledons</taxon>
        <taxon>Gunneridae</taxon>
        <taxon>Pentapetalae</taxon>
        <taxon>rosids</taxon>
        <taxon>malvids</taxon>
        <taxon>Brassicales</taxon>
        <taxon>Brassicaceae</taxon>
        <taxon>Camelineae</taxon>
        <taxon>Arabidopsis</taxon>
    </lineage>
</organism>
<reference evidence="10" key="1">
    <citation type="journal article" date="2016" name="Proc. Natl. Acad. Sci. U.S.A.">
        <title>Chromosome-level assembly of Arabidopsis thaliana Ler reveals the extent of translocation and inversion polymorphisms.</title>
        <authorList>
            <person name="Zapata L."/>
            <person name="Ding J."/>
            <person name="Willing E.M."/>
            <person name="Hartwig B."/>
            <person name="Bezdan D."/>
            <person name="Jiao W.B."/>
            <person name="Patel V."/>
            <person name="Velikkakam James G."/>
            <person name="Koornneef M."/>
            <person name="Ossowski S."/>
            <person name="Schneeberger K."/>
        </authorList>
    </citation>
    <scope>NUCLEOTIDE SEQUENCE [LARGE SCALE GENOMIC DNA]</scope>
    <source>
        <strain evidence="10">cv. Landsberg erecta</strain>
    </source>
</reference>
<evidence type="ECO:0000259" key="7">
    <source>
        <dbReference type="Pfam" id="PF01233"/>
    </source>
</evidence>
<keyword evidence="3 5" id="KW-0808">Transferase</keyword>
<accession>A0A178W368</accession>
<feature type="domain" description="Glycylpeptide N-tetradecanoyltransferase N-terminal" evidence="7">
    <location>
        <begin position="70"/>
        <end position="226"/>
    </location>
</feature>
<dbReference type="PIRSF" id="PIRSF015892">
    <property type="entry name" value="N-myristl_transf"/>
    <property type="match status" value="1"/>
</dbReference>
<dbReference type="PROSITE" id="PS00975">
    <property type="entry name" value="NMT_1"/>
    <property type="match status" value="1"/>
</dbReference>
<dbReference type="Proteomes" id="UP000078284">
    <property type="component" value="Chromosome 2"/>
</dbReference>
<protein>
    <recommendedName>
        <fullName evidence="2 5">Glycylpeptide N-tetradecanoyltransferase</fullName>
        <ecNumber evidence="2 5">2.3.1.97</ecNumber>
    </recommendedName>
</protein>
<dbReference type="Pfam" id="PF02799">
    <property type="entry name" value="NMT_C"/>
    <property type="match status" value="1"/>
</dbReference>
<evidence type="ECO:0000259" key="8">
    <source>
        <dbReference type="Pfam" id="PF02799"/>
    </source>
</evidence>
<evidence type="ECO:0000256" key="5">
    <source>
        <dbReference type="RuleBase" id="RU000586"/>
    </source>
</evidence>
<dbReference type="InterPro" id="IPR000903">
    <property type="entry name" value="NMT"/>
</dbReference>